<dbReference type="FunFam" id="1.10.220.20:FF:000002">
    <property type="entry name" value="Brefeldin A-inhibited guanine nucleotide-exchange protein 1"/>
    <property type="match status" value="1"/>
</dbReference>
<dbReference type="GO" id="GO:0032012">
    <property type="term" value="P:regulation of ARF protein signal transduction"/>
    <property type="evidence" value="ECO:0007669"/>
    <property type="project" value="InterPro"/>
</dbReference>
<dbReference type="GO" id="GO:0016020">
    <property type="term" value="C:membrane"/>
    <property type="evidence" value="ECO:0007669"/>
    <property type="project" value="UniProtKB-SubCell"/>
</dbReference>
<dbReference type="GO" id="GO:0005829">
    <property type="term" value="C:cytosol"/>
    <property type="evidence" value="ECO:0007669"/>
    <property type="project" value="UniProtKB-SubCell"/>
</dbReference>
<feature type="compositionally biased region" description="Basic and acidic residues" evidence="3">
    <location>
        <begin position="88"/>
        <end position="101"/>
    </location>
</feature>
<dbReference type="CDD" id="cd00171">
    <property type="entry name" value="Sec7"/>
    <property type="match status" value="1"/>
</dbReference>
<evidence type="ECO:0000313" key="5">
    <source>
        <dbReference type="EMBL" id="KAF6174947.1"/>
    </source>
</evidence>
<dbReference type="Pfam" id="PF01369">
    <property type="entry name" value="Sec7"/>
    <property type="match status" value="1"/>
</dbReference>
<organism evidence="5 6">
    <name type="scientific">Kingdonia uniflora</name>
    <dbReference type="NCBI Taxonomy" id="39325"/>
    <lineage>
        <taxon>Eukaryota</taxon>
        <taxon>Viridiplantae</taxon>
        <taxon>Streptophyta</taxon>
        <taxon>Embryophyta</taxon>
        <taxon>Tracheophyta</taxon>
        <taxon>Spermatophyta</taxon>
        <taxon>Magnoliopsida</taxon>
        <taxon>Ranunculales</taxon>
        <taxon>Circaeasteraceae</taxon>
        <taxon>Kingdonia</taxon>
    </lineage>
</organism>
<dbReference type="PANTHER" id="PTHR10663">
    <property type="entry name" value="GUANYL-NUCLEOTIDE EXCHANGE FACTOR"/>
    <property type="match status" value="1"/>
</dbReference>
<dbReference type="SUPFAM" id="SSF48425">
    <property type="entry name" value="Sec7 domain"/>
    <property type="match status" value="1"/>
</dbReference>
<feature type="region of interest" description="Disordered" evidence="3">
    <location>
        <begin position="73"/>
        <end position="101"/>
    </location>
</feature>
<dbReference type="SMART" id="SM00222">
    <property type="entry name" value="Sec7"/>
    <property type="match status" value="1"/>
</dbReference>
<dbReference type="FunFam" id="1.10.1000.11:FF:000006">
    <property type="entry name" value="HOPM interactor 7"/>
    <property type="match status" value="1"/>
</dbReference>
<evidence type="ECO:0000259" key="4">
    <source>
        <dbReference type="PROSITE" id="PS50190"/>
    </source>
</evidence>
<evidence type="ECO:0000256" key="1">
    <source>
        <dbReference type="ARBA" id="ARBA00004287"/>
    </source>
</evidence>
<feature type="domain" description="SEC7" evidence="4">
    <location>
        <begin position="105"/>
        <end position="292"/>
    </location>
</feature>
<dbReference type="GO" id="GO:0005802">
    <property type="term" value="C:trans-Golgi network"/>
    <property type="evidence" value="ECO:0007669"/>
    <property type="project" value="TreeGrafter"/>
</dbReference>
<dbReference type="Gene3D" id="1.10.1000.11">
    <property type="entry name" value="Arf Nucleotide-binding Site Opener,domain 2"/>
    <property type="match status" value="1"/>
</dbReference>
<comment type="subcellular location">
    <subcellularLocation>
        <location evidence="2">Cytoplasm</location>
        <location evidence="2">Cytosol</location>
    </subcellularLocation>
    <subcellularLocation>
        <location evidence="1">Membrane</location>
        <topology evidence="1">Peripheral membrane protein</topology>
        <orientation evidence="1">Cytoplasmic side</orientation>
    </subcellularLocation>
</comment>
<sequence length="569" mass="63880">MYKDKAPPYRASDKRIAGASLYVTALSKITQGTSNADPNSINVSQTTSTKGSSLQCLVSMLKSLVDWEKSHREYEKQNTGTQSMEEEVLQRDSTESKSREDLPNNFEKAKAHKSTMETAISKFNRQPGKGIEYLISNALVENTPASVAQFLRNTPSLDKAMVGDYLGQHEEFPLSVMHAYVDSMKLSGMKFDSAIREFLRGFRLPGEAQKIDRIMEKFAERYCADNPGLFKNADIAYVLAYAIIMLNTDAHNPMVWPKMSRSDFVRMNTNSDAEECAPKDLLEEIYDSIVKEEIKMKNDAVAKGKNSRHTEERGRLVRILNLALPRGKSSIDTKSESDDIVKQTQAVFRSQGVKRGVFYTAKQIELVRPMVEAVGWPLLATFSVTMEEVENKPRVLLCMEGFRAGIHIARVLGMDTMRYAFLTSLVRFTFLHAPKVMRSKNVEALRALLILCDSERDSLQDTWNAVLECVSRLEYITSTPSIAATVMQGSNQISRDAVLLSIKELAGKPAEQVFVNSEKLPSDSVVEFFTALCGVSAEELKQTPARVFSLQKLVEISYYNMARIRMVTP</sequence>
<evidence type="ECO:0000313" key="6">
    <source>
        <dbReference type="Proteomes" id="UP000541444"/>
    </source>
</evidence>
<gene>
    <name evidence="5" type="ORF">GIB67_026435</name>
</gene>
<protein>
    <recommendedName>
        <fullName evidence="4">SEC7 domain-containing protein</fullName>
    </recommendedName>
</protein>
<dbReference type="OrthoDB" id="430364at2759"/>
<proteinExistence type="predicted"/>
<dbReference type="InterPro" id="IPR000904">
    <property type="entry name" value="Sec7_dom"/>
</dbReference>
<dbReference type="Proteomes" id="UP000541444">
    <property type="component" value="Unassembled WGS sequence"/>
</dbReference>
<dbReference type="InterPro" id="IPR035999">
    <property type="entry name" value="Sec7_dom_sf"/>
</dbReference>
<dbReference type="Gene3D" id="1.10.220.20">
    <property type="match status" value="1"/>
</dbReference>
<keyword evidence="6" id="KW-1185">Reference proteome</keyword>
<dbReference type="GO" id="GO:0005085">
    <property type="term" value="F:guanyl-nucleotide exchange factor activity"/>
    <property type="evidence" value="ECO:0007669"/>
    <property type="project" value="InterPro"/>
</dbReference>
<dbReference type="PROSITE" id="PS50190">
    <property type="entry name" value="SEC7"/>
    <property type="match status" value="1"/>
</dbReference>
<comment type="caution">
    <text evidence="5">The sequence shown here is derived from an EMBL/GenBank/DDBJ whole genome shotgun (WGS) entry which is preliminary data.</text>
</comment>
<dbReference type="PANTHER" id="PTHR10663:SF312">
    <property type="entry name" value="BREFELDIN A-INHIBITED GUANINE NUCLEOTIDE-EXCHANGE PROTEIN 5"/>
    <property type="match status" value="1"/>
</dbReference>
<dbReference type="InterPro" id="IPR023394">
    <property type="entry name" value="Sec7_C_sf"/>
</dbReference>
<evidence type="ECO:0000256" key="2">
    <source>
        <dbReference type="ARBA" id="ARBA00004514"/>
    </source>
</evidence>
<reference evidence="5 6" key="1">
    <citation type="journal article" date="2020" name="IScience">
        <title>Genome Sequencing of the Endangered Kingdonia uniflora (Circaeasteraceae, Ranunculales) Reveals Potential Mechanisms of Evolutionary Specialization.</title>
        <authorList>
            <person name="Sun Y."/>
            <person name="Deng T."/>
            <person name="Zhang A."/>
            <person name="Moore M.J."/>
            <person name="Landis J.B."/>
            <person name="Lin N."/>
            <person name="Zhang H."/>
            <person name="Zhang X."/>
            <person name="Huang J."/>
            <person name="Zhang X."/>
            <person name="Sun H."/>
            <person name="Wang H."/>
        </authorList>
    </citation>
    <scope>NUCLEOTIDE SEQUENCE [LARGE SCALE GENOMIC DNA]</scope>
    <source>
        <strain evidence="5">TB1705</strain>
        <tissue evidence="5">Leaf</tissue>
    </source>
</reference>
<name>A0A7J7P672_9MAGN</name>
<accession>A0A7J7P672</accession>
<dbReference type="EMBL" id="JACGCM010000223">
    <property type="protein sequence ID" value="KAF6174947.1"/>
    <property type="molecule type" value="Genomic_DNA"/>
</dbReference>
<dbReference type="AlphaFoldDB" id="A0A7J7P672"/>
<evidence type="ECO:0000256" key="3">
    <source>
        <dbReference type="SAM" id="MobiDB-lite"/>
    </source>
</evidence>